<dbReference type="Pfam" id="PF00186">
    <property type="entry name" value="DHFR_1"/>
    <property type="match status" value="1"/>
</dbReference>
<dbReference type="GO" id="GO:0005829">
    <property type="term" value="C:cytosol"/>
    <property type="evidence" value="ECO:0007669"/>
    <property type="project" value="TreeGrafter"/>
</dbReference>
<organism evidence="11 12">
    <name type="scientific">Hwanghaeella grinnelliae</name>
    <dbReference type="NCBI Taxonomy" id="2500179"/>
    <lineage>
        <taxon>Bacteria</taxon>
        <taxon>Pseudomonadati</taxon>
        <taxon>Pseudomonadota</taxon>
        <taxon>Alphaproteobacteria</taxon>
        <taxon>Rhodospirillales</taxon>
        <taxon>Rhodospirillaceae</taxon>
        <taxon>Hwanghaeella</taxon>
    </lineage>
</organism>
<evidence type="ECO:0000256" key="9">
    <source>
        <dbReference type="RuleBase" id="RU004474"/>
    </source>
</evidence>
<keyword evidence="6 8" id="KW-0560">Oxidoreductase</keyword>
<dbReference type="EMBL" id="SADE01000001">
    <property type="protein sequence ID" value="RVU38572.1"/>
    <property type="molecule type" value="Genomic_DNA"/>
</dbReference>
<evidence type="ECO:0000256" key="2">
    <source>
        <dbReference type="ARBA" id="ARBA00009539"/>
    </source>
</evidence>
<name>A0A3S2VSA4_9PROT</name>
<dbReference type="GO" id="GO:0046655">
    <property type="term" value="P:folic acid metabolic process"/>
    <property type="evidence" value="ECO:0007669"/>
    <property type="project" value="TreeGrafter"/>
</dbReference>
<dbReference type="InterPro" id="IPR024072">
    <property type="entry name" value="DHFR-like_dom_sf"/>
</dbReference>
<dbReference type="PROSITE" id="PS51330">
    <property type="entry name" value="DHFR_2"/>
    <property type="match status" value="1"/>
</dbReference>
<dbReference type="PANTHER" id="PTHR48069">
    <property type="entry name" value="DIHYDROFOLATE REDUCTASE"/>
    <property type="match status" value="1"/>
</dbReference>
<evidence type="ECO:0000256" key="6">
    <source>
        <dbReference type="ARBA" id="ARBA00023002"/>
    </source>
</evidence>
<dbReference type="GO" id="GO:0004146">
    <property type="term" value="F:dihydrofolate reductase activity"/>
    <property type="evidence" value="ECO:0007669"/>
    <property type="project" value="UniProtKB-EC"/>
</dbReference>
<evidence type="ECO:0000256" key="3">
    <source>
        <dbReference type="ARBA" id="ARBA00012856"/>
    </source>
</evidence>
<dbReference type="CDD" id="cd00209">
    <property type="entry name" value="DHFR"/>
    <property type="match status" value="1"/>
</dbReference>
<accession>A0A3S2VSA4</accession>
<dbReference type="InterPro" id="IPR012259">
    <property type="entry name" value="DHFR"/>
</dbReference>
<keyword evidence="4 8" id="KW-0554">One-carbon metabolism</keyword>
<keyword evidence="5 8" id="KW-0521">NADP</keyword>
<dbReference type="Proteomes" id="UP000287447">
    <property type="component" value="Unassembled WGS sequence"/>
</dbReference>
<dbReference type="PANTHER" id="PTHR48069:SF3">
    <property type="entry name" value="DIHYDROFOLATE REDUCTASE"/>
    <property type="match status" value="1"/>
</dbReference>
<dbReference type="SUPFAM" id="SSF53597">
    <property type="entry name" value="Dihydrofolate reductase-like"/>
    <property type="match status" value="1"/>
</dbReference>
<comment type="caution">
    <text evidence="11">The sequence shown here is derived from an EMBL/GenBank/DDBJ whole genome shotgun (WGS) entry which is preliminary data.</text>
</comment>
<dbReference type="InterPro" id="IPR017925">
    <property type="entry name" value="DHFR_CS"/>
</dbReference>
<dbReference type="EC" id="1.5.1.3" evidence="3 8"/>
<proteinExistence type="inferred from homology"/>
<evidence type="ECO:0000256" key="8">
    <source>
        <dbReference type="PIRNR" id="PIRNR000194"/>
    </source>
</evidence>
<feature type="domain" description="DHFR" evidence="10">
    <location>
        <begin position="5"/>
        <end position="168"/>
    </location>
</feature>
<dbReference type="PROSITE" id="PS00075">
    <property type="entry name" value="DHFR_1"/>
    <property type="match status" value="1"/>
</dbReference>
<dbReference type="UniPathway" id="UPA00077">
    <property type="reaction ID" value="UER00158"/>
</dbReference>
<dbReference type="GO" id="GO:0046654">
    <property type="term" value="P:tetrahydrofolate biosynthetic process"/>
    <property type="evidence" value="ECO:0007669"/>
    <property type="project" value="UniProtKB-UniPathway"/>
</dbReference>
<comment type="function">
    <text evidence="7 8">Key enzyme in folate metabolism. Catalyzes an essential reaction for de novo glycine and purine synthesis, and for DNA precursor synthesis.</text>
</comment>
<protein>
    <recommendedName>
        <fullName evidence="3 8">Dihydrofolate reductase</fullName>
        <ecNumber evidence="3 8">1.5.1.3</ecNumber>
    </recommendedName>
</protein>
<dbReference type="InterPro" id="IPR001796">
    <property type="entry name" value="DHFR_dom"/>
</dbReference>
<comment type="similarity">
    <text evidence="2 8 9">Belongs to the dihydrofolate reductase family.</text>
</comment>
<evidence type="ECO:0000313" key="11">
    <source>
        <dbReference type="EMBL" id="RVU38572.1"/>
    </source>
</evidence>
<dbReference type="GO" id="GO:0070401">
    <property type="term" value="F:NADP+ binding"/>
    <property type="evidence" value="ECO:0007669"/>
    <property type="project" value="UniProtKB-ARBA"/>
</dbReference>
<sequence>MPVSKLVIVVAMAENRVIGRDGDLPWHLPEDLKRFKAVTMGKPLVMGRKTWESLPRKPLPGRPNLVVTHQPGFQADGALVFDDLDAALAEADRLAGELGVDEVCLIGGGSLYRQAFDKVDRIDLTEVRLNPDGDTVFPALDPADWRELSRTPATAADGTEFDHVILERH</sequence>
<dbReference type="GO" id="GO:0006730">
    <property type="term" value="P:one-carbon metabolic process"/>
    <property type="evidence" value="ECO:0007669"/>
    <property type="project" value="UniProtKB-KW"/>
</dbReference>
<dbReference type="FunFam" id="3.40.430.10:FF:000001">
    <property type="entry name" value="Dihydrofolate reductase"/>
    <property type="match status" value="1"/>
</dbReference>
<evidence type="ECO:0000256" key="5">
    <source>
        <dbReference type="ARBA" id="ARBA00022857"/>
    </source>
</evidence>
<comment type="catalytic activity">
    <reaction evidence="8">
        <text>(6S)-5,6,7,8-tetrahydrofolate + NADP(+) = 7,8-dihydrofolate + NADPH + H(+)</text>
        <dbReference type="Rhea" id="RHEA:15009"/>
        <dbReference type="ChEBI" id="CHEBI:15378"/>
        <dbReference type="ChEBI" id="CHEBI:57451"/>
        <dbReference type="ChEBI" id="CHEBI:57453"/>
        <dbReference type="ChEBI" id="CHEBI:57783"/>
        <dbReference type="ChEBI" id="CHEBI:58349"/>
        <dbReference type="EC" id="1.5.1.3"/>
    </reaction>
</comment>
<evidence type="ECO:0000256" key="7">
    <source>
        <dbReference type="ARBA" id="ARBA00025067"/>
    </source>
</evidence>
<dbReference type="GO" id="GO:0046452">
    <property type="term" value="P:dihydrofolate metabolic process"/>
    <property type="evidence" value="ECO:0007669"/>
    <property type="project" value="TreeGrafter"/>
</dbReference>
<gene>
    <name evidence="11" type="ORF">EOI86_04635</name>
</gene>
<keyword evidence="12" id="KW-1185">Reference proteome</keyword>
<dbReference type="Gene3D" id="3.40.430.10">
    <property type="entry name" value="Dihydrofolate Reductase, subunit A"/>
    <property type="match status" value="1"/>
</dbReference>
<evidence type="ECO:0000256" key="1">
    <source>
        <dbReference type="ARBA" id="ARBA00004903"/>
    </source>
</evidence>
<evidence type="ECO:0000259" key="10">
    <source>
        <dbReference type="PROSITE" id="PS51330"/>
    </source>
</evidence>
<dbReference type="PIRSF" id="PIRSF000194">
    <property type="entry name" value="DHFR"/>
    <property type="match status" value="1"/>
</dbReference>
<evidence type="ECO:0000313" key="12">
    <source>
        <dbReference type="Proteomes" id="UP000287447"/>
    </source>
</evidence>
<dbReference type="OrthoDB" id="9804315at2"/>
<reference evidence="12" key="1">
    <citation type="submission" date="2019-01" db="EMBL/GenBank/DDBJ databases">
        <title>Gri0909 isolated from a small marine red alga.</title>
        <authorList>
            <person name="Kim J."/>
            <person name="Jeong S.E."/>
            <person name="Jeon C.O."/>
        </authorList>
    </citation>
    <scope>NUCLEOTIDE SEQUENCE [LARGE SCALE GENOMIC DNA]</scope>
    <source>
        <strain evidence="12">Gri0909</strain>
    </source>
</reference>
<comment type="pathway">
    <text evidence="1 8">Cofactor biosynthesis; tetrahydrofolate biosynthesis; 5,6,7,8-tetrahydrofolate from 7,8-dihydrofolate: step 1/1.</text>
</comment>
<evidence type="ECO:0000256" key="4">
    <source>
        <dbReference type="ARBA" id="ARBA00022563"/>
    </source>
</evidence>
<dbReference type="AlphaFoldDB" id="A0A3S2VSA4"/>
<dbReference type="PRINTS" id="PR00070">
    <property type="entry name" value="DHFR"/>
</dbReference>